<reference evidence="1 2" key="1">
    <citation type="journal article" date="2023" name="Plants (Basel)">
        <title>Bridging the Gap: Combining Genomics and Transcriptomics Approaches to Understand Stylosanthes scabra, an Orphan Legume from the Brazilian Caatinga.</title>
        <authorList>
            <person name="Ferreira-Neto J.R.C."/>
            <person name="da Silva M.D."/>
            <person name="Binneck E."/>
            <person name="de Melo N.F."/>
            <person name="da Silva R.H."/>
            <person name="de Melo A.L.T.M."/>
            <person name="Pandolfi V."/>
            <person name="Bustamante F.O."/>
            <person name="Brasileiro-Vidal A.C."/>
            <person name="Benko-Iseppon A.M."/>
        </authorList>
    </citation>
    <scope>NUCLEOTIDE SEQUENCE [LARGE SCALE GENOMIC DNA]</scope>
    <source>
        <tissue evidence="1">Leaves</tissue>
    </source>
</reference>
<comment type="caution">
    <text evidence="1">The sequence shown here is derived from an EMBL/GenBank/DDBJ whole genome shotgun (WGS) entry which is preliminary data.</text>
</comment>
<sequence>MRAKRPRFSTYDFLEPEVPQQSPNSMDCGVWVCEWMIREALRGNYNVQNVDADNKMSVAVDLVLRPYNPIAGEVVIKALQHWKRKSTNC</sequence>
<organism evidence="1 2">
    <name type="scientific">Stylosanthes scabra</name>
    <dbReference type="NCBI Taxonomy" id="79078"/>
    <lineage>
        <taxon>Eukaryota</taxon>
        <taxon>Viridiplantae</taxon>
        <taxon>Streptophyta</taxon>
        <taxon>Embryophyta</taxon>
        <taxon>Tracheophyta</taxon>
        <taxon>Spermatophyta</taxon>
        <taxon>Magnoliopsida</taxon>
        <taxon>eudicotyledons</taxon>
        <taxon>Gunneridae</taxon>
        <taxon>Pentapetalae</taxon>
        <taxon>rosids</taxon>
        <taxon>fabids</taxon>
        <taxon>Fabales</taxon>
        <taxon>Fabaceae</taxon>
        <taxon>Papilionoideae</taxon>
        <taxon>50 kb inversion clade</taxon>
        <taxon>dalbergioids sensu lato</taxon>
        <taxon>Dalbergieae</taxon>
        <taxon>Pterocarpus clade</taxon>
        <taxon>Stylosanthes</taxon>
    </lineage>
</organism>
<dbReference type="InterPro" id="IPR038765">
    <property type="entry name" value="Papain-like_cys_pep_sf"/>
</dbReference>
<gene>
    <name evidence="1" type="ORF">PIB30_022941</name>
</gene>
<name>A0ABU6R9J9_9FABA</name>
<accession>A0ABU6R9J9</accession>
<evidence type="ECO:0000313" key="2">
    <source>
        <dbReference type="Proteomes" id="UP001341840"/>
    </source>
</evidence>
<proteinExistence type="predicted"/>
<dbReference type="SUPFAM" id="SSF54001">
    <property type="entry name" value="Cysteine proteinases"/>
    <property type="match status" value="1"/>
</dbReference>
<evidence type="ECO:0008006" key="3">
    <source>
        <dbReference type="Google" id="ProtNLM"/>
    </source>
</evidence>
<evidence type="ECO:0000313" key="1">
    <source>
        <dbReference type="EMBL" id="MED6120656.1"/>
    </source>
</evidence>
<keyword evidence="2" id="KW-1185">Reference proteome</keyword>
<dbReference type="Proteomes" id="UP001341840">
    <property type="component" value="Unassembled WGS sequence"/>
</dbReference>
<dbReference type="EMBL" id="JASCZI010030287">
    <property type="protein sequence ID" value="MED6120656.1"/>
    <property type="molecule type" value="Genomic_DNA"/>
</dbReference>
<protein>
    <recommendedName>
        <fullName evidence="3">Ubiquitin-like protease family profile domain-containing protein</fullName>
    </recommendedName>
</protein>
<dbReference type="Gene3D" id="3.40.395.10">
    <property type="entry name" value="Adenoviral Proteinase, Chain A"/>
    <property type="match status" value="1"/>
</dbReference>